<name>A0A3P3UB80_9BACL</name>
<evidence type="ECO:0000256" key="1">
    <source>
        <dbReference type="ARBA" id="ARBA00005278"/>
    </source>
</evidence>
<dbReference type="AlphaFoldDB" id="A0A3P3UB80"/>
<keyword evidence="2 4" id="KW-0472">Membrane</keyword>
<dbReference type="Pfam" id="PF03323">
    <property type="entry name" value="GerA"/>
    <property type="match status" value="1"/>
</dbReference>
<keyword evidence="4" id="KW-0812">Transmembrane</keyword>
<evidence type="ECO:0000313" key="5">
    <source>
        <dbReference type="EMBL" id="RRJ67414.1"/>
    </source>
</evidence>
<dbReference type="GO" id="GO:0009847">
    <property type="term" value="P:spore germination"/>
    <property type="evidence" value="ECO:0007669"/>
    <property type="project" value="InterPro"/>
</dbReference>
<accession>A0A3P3UB80</accession>
<feature type="transmembrane region" description="Helical" evidence="4">
    <location>
        <begin position="418"/>
        <end position="440"/>
    </location>
</feature>
<dbReference type="InterPro" id="IPR004995">
    <property type="entry name" value="Spore_Ger"/>
</dbReference>
<feature type="transmembrane region" description="Helical" evidence="4">
    <location>
        <begin position="394"/>
        <end position="412"/>
    </location>
</feature>
<dbReference type="PANTHER" id="PTHR22550:SF5">
    <property type="entry name" value="LEUCINE ZIPPER PROTEIN 4"/>
    <property type="match status" value="1"/>
</dbReference>
<organism evidence="5 6">
    <name type="scientific">Paenibacillus oralis</name>
    <dbReference type="NCBI Taxonomy" id="2490856"/>
    <lineage>
        <taxon>Bacteria</taxon>
        <taxon>Bacillati</taxon>
        <taxon>Bacillota</taxon>
        <taxon>Bacilli</taxon>
        <taxon>Bacillales</taxon>
        <taxon>Paenibacillaceae</taxon>
        <taxon>Paenibacillus</taxon>
    </lineage>
</organism>
<dbReference type="Proteomes" id="UP000267017">
    <property type="component" value="Unassembled WGS sequence"/>
</dbReference>
<dbReference type="GO" id="GO:0016020">
    <property type="term" value="C:membrane"/>
    <property type="evidence" value="ECO:0007669"/>
    <property type="project" value="InterPro"/>
</dbReference>
<dbReference type="PANTHER" id="PTHR22550">
    <property type="entry name" value="SPORE GERMINATION PROTEIN"/>
    <property type="match status" value="1"/>
</dbReference>
<keyword evidence="6" id="KW-1185">Reference proteome</keyword>
<dbReference type="OrthoDB" id="1726708at2"/>
<keyword evidence="4" id="KW-1133">Transmembrane helix</keyword>
<dbReference type="PIRSF" id="PIRSF005690">
    <property type="entry name" value="GerBA"/>
    <property type="match status" value="1"/>
</dbReference>
<sequence>MGQLFFFSCGYIIFPEWYILHLVNDEQLTAGSGVAVKEKVSRDLAKNTKTVKKVFQDCSDVIYREVQLTDYIKGLLVYIEGIIKVEDVQEHILRPVIQGLAGALPDNPYPLSFKRVSISQTDASSDWEKVINAVLTSNVVVFIQGMDEALLFNAKGGSRRSVQEPQTEAVIRGPREGFTESLRINTALIRFKIKTEKLKLIDMVIGKVTKTDVAMAYIENIAEDQLINDVKKRLEAIDIDGILETGYIEEWIEDNPSSPFPQLQYTERPDTVAAQLLEGRVAIFVDGTPFALIAPVTLWQMLQASEDYYERFFISNMIRWIRIFFLCVALFLPALYIAVTTFHQDMLPSTLILSVAAAREAIPFPALVEAFIMEISFEALREAGIRLPKTVGQAVSILGALVIGQAAVQAGIVSAPMVIVVSLTGIASFTIPRFSLAVTIRMLRFPIMILAGIFGLFGIVIGMVWVIVHLTQLKSFGVPYMAGVAPYRPDDMKDIFSRVPIWKMKKRPPADAPDNLRRIGKTRQLGNDTTEGW</sequence>
<proteinExistence type="inferred from homology"/>
<gene>
    <name evidence="5" type="ORF">EHV15_05555</name>
</gene>
<comment type="caution">
    <text evidence="5">The sequence shown here is derived from an EMBL/GenBank/DDBJ whole genome shotgun (WGS) entry which is preliminary data.</text>
</comment>
<comment type="similarity">
    <text evidence="1">Belongs to the GerABKA family.</text>
</comment>
<evidence type="ECO:0000256" key="4">
    <source>
        <dbReference type="SAM" id="Phobius"/>
    </source>
</evidence>
<feature type="transmembrane region" description="Helical" evidence="4">
    <location>
        <begin position="320"/>
        <end position="339"/>
    </location>
</feature>
<evidence type="ECO:0000256" key="2">
    <source>
        <dbReference type="ARBA" id="ARBA00023136"/>
    </source>
</evidence>
<dbReference type="EMBL" id="RRCN01000001">
    <property type="protein sequence ID" value="RRJ67414.1"/>
    <property type="molecule type" value="Genomic_DNA"/>
</dbReference>
<dbReference type="InterPro" id="IPR050768">
    <property type="entry name" value="UPF0353/GerABKA_families"/>
</dbReference>
<feature type="compositionally biased region" description="Polar residues" evidence="3">
    <location>
        <begin position="524"/>
        <end position="533"/>
    </location>
</feature>
<evidence type="ECO:0000313" key="6">
    <source>
        <dbReference type="Proteomes" id="UP000267017"/>
    </source>
</evidence>
<evidence type="ECO:0000256" key="3">
    <source>
        <dbReference type="SAM" id="MobiDB-lite"/>
    </source>
</evidence>
<feature type="region of interest" description="Disordered" evidence="3">
    <location>
        <begin position="507"/>
        <end position="533"/>
    </location>
</feature>
<reference evidence="5 6" key="1">
    <citation type="submission" date="2018-11" db="EMBL/GenBank/DDBJ databases">
        <title>Genome sequencing of Paenibacillus sp. KCOM 3021 (= ChDC PVNT-B20).</title>
        <authorList>
            <person name="Kook J.-K."/>
            <person name="Park S.-N."/>
            <person name="Lim Y.K."/>
        </authorList>
    </citation>
    <scope>NUCLEOTIDE SEQUENCE [LARGE SCALE GENOMIC DNA]</scope>
    <source>
        <strain evidence="5 6">KCOM 3021</strain>
    </source>
</reference>
<protein>
    <submittedName>
        <fullName evidence="5">Spore germination protein</fullName>
    </submittedName>
</protein>
<feature type="transmembrane region" description="Helical" evidence="4">
    <location>
        <begin position="447"/>
        <end position="468"/>
    </location>
</feature>